<sequence>MKEFKSVFERGEVNPFGKYFEGTSYLKMLSTEGVSVGNVIFEPGCINHWHIHHASHGGGQILLCLSGHGWYQEEGKDAIPLKEGSFVRIQANVKHWHGASKDDWFEHISIEVPGENTSTEWCEKVDEKEYEALVWKEE</sequence>
<dbReference type="InterPro" id="IPR011051">
    <property type="entry name" value="RmlC_Cupin_sf"/>
</dbReference>
<dbReference type="GeneID" id="78275807"/>
<dbReference type="PANTHER" id="PTHR43698:SF1">
    <property type="entry name" value="BLL4564 PROTEIN"/>
    <property type="match status" value="1"/>
</dbReference>
<protein>
    <submittedName>
        <fullName evidence="2">Cupin</fullName>
    </submittedName>
</protein>
<organism evidence="2 3">
    <name type="scientific">Dubosiella newyorkensis</name>
    <dbReference type="NCBI Taxonomy" id="1862672"/>
    <lineage>
        <taxon>Bacteria</taxon>
        <taxon>Bacillati</taxon>
        <taxon>Bacillota</taxon>
        <taxon>Erysipelotrichia</taxon>
        <taxon>Erysipelotrichales</taxon>
        <taxon>Erysipelotrichaceae</taxon>
        <taxon>Dubosiella</taxon>
    </lineage>
</organism>
<dbReference type="CDD" id="cd02233">
    <property type="entry name" value="cupin_HNL-like"/>
    <property type="match status" value="1"/>
</dbReference>
<evidence type="ECO:0000259" key="1">
    <source>
        <dbReference type="Pfam" id="PF07883"/>
    </source>
</evidence>
<proteinExistence type="predicted"/>
<reference evidence="2 3" key="1">
    <citation type="submission" date="2016-11" db="EMBL/GenBank/DDBJ databases">
        <title>Description of two novel members of the family Erysipelotrichaceae: Ileibacterium lipovorans gen. nov., sp. nov. and Dubosiella newyorkensis, gen. nov., sp. nov.</title>
        <authorList>
            <person name="Cox L.M."/>
            <person name="Sohn J."/>
            <person name="Tyrrell K.L."/>
            <person name="Citron D.M."/>
            <person name="Lawson P.A."/>
            <person name="Patel N.B."/>
            <person name="Iizumi T."/>
            <person name="Perez-Perez G.I."/>
            <person name="Goldstein E.J."/>
            <person name="Blaser M.J."/>
        </authorList>
    </citation>
    <scope>NUCLEOTIDE SEQUENCE [LARGE SCALE GENOMIC DNA]</scope>
    <source>
        <strain evidence="2 3">NYU-BL-A4</strain>
    </source>
</reference>
<dbReference type="InterPro" id="IPR047263">
    <property type="entry name" value="HNL-like_cupin"/>
</dbReference>
<dbReference type="AlphaFoldDB" id="A0A1U7NLQ4"/>
<dbReference type="Gene3D" id="2.60.120.10">
    <property type="entry name" value="Jelly Rolls"/>
    <property type="match status" value="1"/>
</dbReference>
<evidence type="ECO:0000313" key="2">
    <source>
        <dbReference type="EMBL" id="OLU45797.1"/>
    </source>
</evidence>
<dbReference type="InterPro" id="IPR014710">
    <property type="entry name" value="RmlC-like_jellyroll"/>
</dbReference>
<dbReference type="PANTHER" id="PTHR43698">
    <property type="entry name" value="RIBD C-TERMINAL DOMAIN CONTAINING PROTEIN"/>
    <property type="match status" value="1"/>
</dbReference>
<dbReference type="RefSeq" id="WP_076341673.1">
    <property type="nucleotide sequence ID" value="NZ_CAJTMI010000026.1"/>
</dbReference>
<accession>A0A1U7NLQ4</accession>
<feature type="domain" description="Cupin type-2" evidence="1">
    <location>
        <begin position="39"/>
        <end position="102"/>
    </location>
</feature>
<name>A0A1U7NLQ4_9FIRM</name>
<dbReference type="Pfam" id="PF07883">
    <property type="entry name" value="Cupin_2"/>
    <property type="match status" value="1"/>
</dbReference>
<gene>
    <name evidence="2" type="ORF">BO225_07635</name>
</gene>
<evidence type="ECO:0000313" key="3">
    <source>
        <dbReference type="Proteomes" id="UP000186705"/>
    </source>
</evidence>
<dbReference type="EMBL" id="MPKA01000079">
    <property type="protein sequence ID" value="OLU45797.1"/>
    <property type="molecule type" value="Genomic_DNA"/>
</dbReference>
<dbReference type="SUPFAM" id="SSF51182">
    <property type="entry name" value="RmlC-like cupins"/>
    <property type="match status" value="1"/>
</dbReference>
<comment type="caution">
    <text evidence="2">The sequence shown here is derived from an EMBL/GenBank/DDBJ whole genome shotgun (WGS) entry which is preliminary data.</text>
</comment>
<dbReference type="InterPro" id="IPR013096">
    <property type="entry name" value="Cupin_2"/>
</dbReference>
<keyword evidence="3" id="KW-1185">Reference proteome</keyword>
<dbReference type="STRING" id="1862672.BO225_07635"/>
<dbReference type="OrthoDB" id="9802489at2"/>
<dbReference type="Proteomes" id="UP000186705">
    <property type="component" value="Unassembled WGS sequence"/>
</dbReference>